<dbReference type="EMBL" id="PP885733">
    <property type="protein sequence ID" value="XCN28113.1"/>
    <property type="molecule type" value="Genomic_DNA"/>
</dbReference>
<evidence type="ECO:0008006" key="2">
    <source>
        <dbReference type="Google" id="ProtNLM"/>
    </source>
</evidence>
<proteinExistence type="predicted"/>
<protein>
    <recommendedName>
        <fullName evidence="2">Tail sheath protein</fullName>
    </recommendedName>
</protein>
<sequence>METFNKVIPGKVVNEGIVSREEFASTTPIISSPAHFPDFAMVTPKGPTRRATTSVGGFTEKFGDTTDAFGMYYNPVSLAIMKLGDAAQASFSFKRLTNNTVQARVLGGVAVFSGDVPNYKRLPSGDYAVDDAGNPVPDDATPTVEGKWICPATQFVKDLEVGKAAVFEVTADASTPDIPVGTKGKFYPFYELEAGIGDAYNASYAAMGHSYSTDWSEIARFVITNGAYPFVLNIGTLLPNGLRVPFSSVSGSPDTTFTLFDMVSDLKVRYSLKTAVDTYTGKNVNRPTSDREAPFNNTFIYQNNINTVCNELYKAEYVDGGQTPPTVLSNRMPKYAIMNPLDLVDHYGKPYHRIVFGGALKVADKLEGSRVSLNHYQQANGGINPFADKDGQYPAKPSNWIDDLDGEWITDVSDPDAIVSHKQCWEMNQMLYLAWLLEYQNSLDVKDVIRNRTSFMWDVGFNIDVKLAMIQMLNKRKDIIVVPCATEYLRTKTQEELYSTATMLNTRISMIPESETYKSHACRSSINLWNARVIDEVTWNRFSLNLDTMYAFAVAGGGEDGKMYASLMPDHEGNRILRIMHDPLVEFEADDPAANNLTNGSITVTPINTSQFCRPALPTVYDNINSVLKDLTNVWKCVCVEKILQDLWIQVSGDTQIGREGYLAFVKDGAEARIRELFGSVISNWEVVTSFREDSPTSKSVMYAVTRLWFGKGVYMMNSVLEAYNEDSLTEQ</sequence>
<evidence type="ECO:0000313" key="1">
    <source>
        <dbReference type="EMBL" id="XCN28113.1"/>
    </source>
</evidence>
<accession>A0AAU8KXM1</accession>
<name>A0AAU8KXM1_9CAUD</name>
<organism evidence="1">
    <name type="scientific">Pantoea phage Survivor</name>
    <dbReference type="NCBI Taxonomy" id="3232176"/>
    <lineage>
        <taxon>Viruses</taxon>
        <taxon>Duplodnaviria</taxon>
        <taxon>Heunggongvirae</taxon>
        <taxon>Uroviricota</taxon>
        <taxon>Caudoviricetes</taxon>
    </lineage>
</organism>
<reference evidence="1" key="1">
    <citation type="submission" date="2024-06" db="EMBL/GenBank/DDBJ databases">
        <authorList>
            <person name="Gannavaram S."/>
            <person name="Nemani S."/>
            <person name="Datta M."/>
            <person name="Picchiottino A."/>
            <person name="Mereddy A."/>
            <person name="Gannavaram N."/>
            <person name="Honeycutt C."/>
            <person name="Tran D."/>
            <person name="Choi K."/>
            <person name="Srinivasan K."/>
            <person name="Johnson A."/>
        </authorList>
    </citation>
    <scope>NUCLEOTIDE SEQUENCE</scope>
</reference>